<evidence type="ECO:0000313" key="2">
    <source>
        <dbReference type="EMBL" id="ACM19638.1"/>
    </source>
</evidence>
<sequence>MIKDGQIALRSIGEGDLEFLLLLYASTREPEKAMVAWPDEQWDQFMRMQFSLQHAQYMKNYENPSFDVILVNGVPAGRLYVNRKADDCRLIDIALLPEFHGRGIAGSLIGLLLQEADENGTSVSLHVEKNNPVRDYYLRLGFNVAEDKGVYDFMVRPVGGKDRRSGAV</sequence>
<dbReference type="CDD" id="cd04301">
    <property type="entry name" value="NAT_SF"/>
    <property type="match status" value="1"/>
</dbReference>
<dbReference type="Proteomes" id="UP000007721">
    <property type="component" value="Chromosome"/>
</dbReference>
<keyword evidence="3" id="KW-1185">Reference proteome</keyword>
<gene>
    <name evidence="2" type="ordered locus">Geob_1278</name>
</gene>
<dbReference type="eggNOG" id="COG0456">
    <property type="taxonomic scope" value="Bacteria"/>
</dbReference>
<dbReference type="Pfam" id="PF00583">
    <property type="entry name" value="Acetyltransf_1"/>
    <property type="match status" value="1"/>
</dbReference>
<name>B9M3Z5_GEODF</name>
<dbReference type="Gene3D" id="3.40.630.30">
    <property type="match status" value="1"/>
</dbReference>
<dbReference type="AlphaFoldDB" id="B9M3Z5"/>
<feature type="domain" description="N-acetyltransferase" evidence="1">
    <location>
        <begin position="7"/>
        <end position="159"/>
    </location>
</feature>
<proteinExistence type="predicted"/>
<dbReference type="RefSeq" id="WP_012646367.1">
    <property type="nucleotide sequence ID" value="NC_011979.1"/>
</dbReference>
<dbReference type="InterPro" id="IPR016181">
    <property type="entry name" value="Acyl_CoA_acyltransferase"/>
</dbReference>
<accession>B9M3Z5</accession>
<dbReference type="PROSITE" id="PS51186">
    <property type="entry name" value="GNAT"/>
    <property type="match status" value="1"/>
</dbReference>
<dbReference type="OrthoDB" id="7585366at2"/>
<evidence type="ECO:0000313" key="3">
    <source>
        <dbReference type="Proteomes" id="UP000007721"/>
    </source>
</evidence>
<reference evidence="2 3" key="1">
    <citation type="submission" date="2009-01" db="EMBL/GenBank/DDBJ databases">
        <title>Complete sequence of Geobacter sp. FRC-32.</title>
        <authorList>
            <consortium name="US DOE Joint Genome Institute"/>
            <person name="Lucas S."/>
            <person name="Copeland A."/>
            <person name="Lapidus A."/>
            <person name="Glavina del Rio T."/>
            <person name="Dalin E."/>
            <person name="Tice H."/>
            <person name="Bruce D."/>
            <person name="Goodwin L."/>
            <person name="Pitluck S."/>
            <person name="Saunders E."/>
            <person name="Brettin T."/>
            <person name="Detter J.C."/>
            <person name="Han C."/>
            <person name="Larimer F."/>
            <person name="Land M."/>
            <person name="Hauser L."/>
            <person name="Kyrpides N."/>
            <person name="Ovchinnikova G."/>
            <person name="Kostka J."/>
            <person name="Richardson P."/>
        </authorList>
    </citation>
    <scope>NUCLEOTIDE SEQUENCE [LARGE SCALE GENOMIC DNA]</scope>
    <source>
        <strain evidence="3">DSM 22248 / JCM 15807 / FRC-32</strain>
    </source>
</reference>
<dbReference type="GO" id="GO:0016747">
    <property type="term" value="F:acyltransferase activity, transferring groups other than amino-acyl groups"/>
    <property type="evidence" value="ECO:0007669"/>
    <property type="project" value="InterPro"/>
</dbReference>
<dbReference type="InterPro" id="IPR000182">
    <property type="entry name" value="GNAT_dom"/>
</dbReference>
<dbReference type="HOGENOM" id="CLU_013985_22_0_7"/>
<protein>
    <submittedName>
        <fullName evidence="2">N-acetyltransferase, GNAT family</fullName>
    </submittedName>
</protein>
<dbReference type="SUPFAM" id="SSF55729">
    <property type="entry name" value="Acyl-CoA N-acyltransferases (Nat)"/>
    <property type="match status" value="1"/>
</dbReference>
<evidence type="ECO:0000259" key="1">
    <source>
        <dbReference type="PROSITE" id="PS51186"/>
    </source>
</evidence>
<dbReference type="STRING" id="316067.Geob_1278"/>
<keyword evidence="2" id="KW-0808">Transferase</keyword>
<organism evidence="2 3">
    <name type="scientific">Geotalea daltonii (strain DSM 22248 / JCM 15807 / FRC-32)</name>
    <name type="common">Geobacter daltonii</name>
    <dbReference type="NCBI Taxonomy" id="316067"/>
    <lineage>
        <taxon>Bacteria</taxon>
        <taxon>Pseudomonadati</taxon>
        <taxon>Thermodesulfobacteriota</taxon>
        <taxon>Desulfuromonadia</taxon>
        <taxon>Geobacterales</taxon>
        <taxon>Geobacteraceae</taxon>
        <taxon>Geotalea</taxon>
    </lineage>
</organism>
<dbReference type="KEGG" id="geo:Geob_1278"/>
<dbReference type="EMBL" id="CP001390">
    <property type="protein sequence ID" value="ACM19638.1"/>
    <property type="molecule type" value="Genomic_DNA"/>
</dbReference>